<keyword evidence="4" id="KW-1185">Reference proteome</keyword>
<evidence type="ECO:0000313" key="3">
    <source>
        <dbReference type="EMBL" id="MBE3637202.1"/>
    </source>
</evidence>
<name>A0A8J6YSX6_9RHOB</name>
<evidence type="ECO:0000259" key="2">
    <source>
        <dbReference type="Pfam" id="PF02371"/>
    </source>
</evidence>
<feature type="domain" description="Transposase IS116/IS110/IS902 C-terminal" evidence="2">
    <location>
        <begin position="52"/>
        <end position="118"/>
    </location>
</feature>
<comment type="caution">
    <text evidence="3">The sequence shown here is derived from an EMBL/GenBank/DDBJ whole genome shotgun (WGS) entry which is preliminary data.</text>
</comment>
<dbReference type="GO" id="GO:0003677">
    <property type="term" value="F:DNA binding"/>
    <property type="evidence" value="ECO:0007669"/>
    <property type="project" value="InterPro"/>
</dbReference>
<dbReference type="PANTHER" id="PTHR33055:SF3">
    <property type="entry name" value="PUTATIVE TRANSPOSASE FOR IS117-RELATED"/>
    <property type="match status" value="1"/>
</dbReference>
<feature type="compositionally biased region" description="Basic and acidic residues" evidence="1">
    <location>
        <begin position="140"/>
        <end position="160"/>
    </location>
</feature>
<sequence>MISALNNAGDEVPGTARAALDAIPGQLCRLGTETDGLERRINAWHRTNEISRRLGTNPGIGPITAGAIAIAAAVPGGTLFRSGRPLAAWLGPTPRARSSGGERCEMHARSSGLHGLRRPVRIHKHVARTGQRLAARSSGKRCDAAERHGEAEALAHHAPPQDDAHVAVLFEQERGFSGCITQLVEQRHQPLPVRQKTVP</sequence>
<reference evidence="3" key="1">
    <citation type="submission" date="2020-09" db="EMBL/GenBank/DDBJ databases">
        <title>A novel bacterium of genus Mangrovicoccus, isolated from South China Sea.</title>
        <authorList>
            <person name="Huang H."/>
            <person name="Mo K."/>
            <person name="Hu Y."/>
        </authorList>
    </citation>
    <scope>NUCLEOTIDE SEQUENCE</scope>
    <source>
        <strain evidence="3">HB182678</strain>
    </source>
</reference>
<dbReference type="Pfam" id="PF02371">
    <property type="entry name" value="Transposase_20"/>
    <property type="match status" value="1"/>
</dbReference>
<gene>
    <name evidence="3" type="ORF">ICN82_03180</name>
</gene>
<dbReference type="InterPro" id="IPR047650">
    <property type="entry name" value="Transpos_IS110"/>
</dbReference>
<proteinExistence type="predicted"/>
<dbReference type="InterPro" id="IPR003346">
    <property type="entry name" value="Transposase_20"/>
</dbReference>
<dbReference type="GO" id="GO:0006313">
    <property type="term" value="P:DNA transposition"/>
    <property type="evidence" value="ECO:0007669"/>
    <property type="project" value="InterPro"/>
</dbReference>
<dbReference type="Proteomes" id="UP000609121">
    <property type="component" value="Unassembled WGS sequence"/>
</dbReference>
<protein>
    <submittedName>
        <fullName evidence="3">Transposase</fullName>
    </submittedName>
</protein>
<evidence type="ECO:0000313" key="4">
    <source>
        <dbReference type="Proteomes" id="UP000609121"/>
    </source>
</evidence>
<accession>A0A8J6YSX6</accession>
<feature type="region of interest" description="Disordered" evidence="1">
    <location>
        <begin position="132"/>
        <end position="160"/>
    </location>
</feature>
<dbReference type="EMBL" id="JACVXA010000006">
    <property type="protein sequence ID" value="MBE3637202.1"/>
    <property type="molecule type" value="Genomic_DNA"/>
</dbReference>
<dbReference type="GO" id="GO:0004803">
    <property type="term" value="F:transposase activity"/>
    <property type="evidence" value="ECO:0007669"/>
    <property type="project" value="InterPro"/>
</dbReference>
<evidence type="ECO:0000256" key="1">
    <source>
        <dbReference type="SAM" id="MobiDB-lite"/>
    </source>
</evidence>
<organism evidence="3 4">
    <name type="scientific">Mangrovicoccus algicola</name>
    <dbReference type="NCBI Taxonomy" id="2771008"/>
    <lineage>
        <taxon>Bacteria</taxon>
        <taxon>Pseudomonadati</taxon>
        <taxon>Pseudomonadota</taxon>
        <taxon>Alphaproteobacteria</taxon>
        <taxon>Rhodobacterales</taxon>
        <taxon>Paracoccaceae</taxon>
        <taxon>Mangrovicoccus</taxon>
    </lineage>
</organism>
<dbReference type="AlphaFoldDB" id="A0A8J6YSX6"/>
<dbReference type="PANTHER" id="PTHR33055">
    <property type="entry name" value="TRANSPOSASE FOR INSERTION SEQUENCE ELEMENT IS1111A"/>
    <property type="match status" value="1"/>
</dbReference>